<name>A0A9E7BZP9_9ACTN</name>
<reference evidence="1" key="1">
    <citation type="journal article" date="2022" name="Int. J. Syst. Evol. Microbiol.">
        <title>Pseudomonas aegrilactucae sp. nov. and Pseudomonas morbosilactucae sp. nov., pathogens causing bacterial rot of lettuce in Japan.</title>
        <authorList>
            <person name="Sawada H."/>
            <person name="Fujikawa T."/>
            <person name="Satou M."/>
        </authorList>
    </citation>
    <scope>NUCLEOTIDE SEQUENCE</scope>
    <source>
        <strain evidence="1">0166_1</strain>
    </source>
</reference>
<dbReference type="RefSeq" id="WP_259315234.1">
    <property type="nucleotide sequence ID" value="NZ_CP087164.1"/>
</dbReference>
<dbReference type="Pfam" id="PF06243">
    <property type="entry name" value="PaaB"/>
    <property type="match status" value="1"/>
</dbReference>
<dbReference type="AlphaFoldDB" id="A0A9E7BZP9"/>
<dbReference type="Gene3D" id="3.10.20.520">
    <property type="entry name" value="Phenylacetic acid degradation B"/>
    <property type="match status" value="1"/>
</dbReference>
<gene>
    <name evidence="1" type="ORF">DSM104329_01944</name>
</gene>
<evidence type="ECO:0000313" key="2">
    <source>
        <dbReference type="Proteomes" id="UP001162834"/>
    </source>
</evidence>
<organism evidence="1 2">
    <name type="scientific">Capillimicrobium parvum</name>
    <dbReference type="NCBI Taxonomy" id="2884022"/>
    <lineage>
        <taxon>Bacteria</taxon>
        <taxon>Bacillati</taxon>
        <taxon>Actinomycetota</taxon>
        <taxon>Thermoleophilia</taxon>
        <taxon>Solirubrobacterales</taxon>
        <taxon>Capillimicrobiaceae</taxon>
        <taxon>Capillimicrobium</taxon>
    </lineage>
</organism>
<proteinExistence type="predicted"/>
<dbReference type="Proteomes" id="UP001162834">
    <property type="component" value="Chromosome"/>
</dbReference>
<evidence type="ECO:0000313" key="1">
    <source>
        <dbReference type="EMBL" id="UGS35551.1"/>
    </source>
</evidence>
<dbReference type="EMBL" id="CP087164">
    <property type="protein sequence ID" value="UGS35551.1"/>
    <property type="molecule type" value="Genomic_DNA"/>
</dbReference>
<dbReference type="InterPro" id="IPR038693">
    <property type="entry name" value="PaaB_sf"/>
</dbReference>
<sequence>MSNVDPRSELARMEGRNAIWEVFARKAYEDPLHHVGTVGEDDEDLALVAARSIYDEQPWIEMIIVPRSAIREAIRA</sequence>
<dbReference type="KEGG" id="sbae:DSM104329_01944"/>
<accession>A0A9E7BZP9</accession>
<protein>
    <submittedName>
        <fullName evidence="1">Uncharacterized protein</fullName>
    </submittedName>
</protein>
<keyword evidence="2" id="KW-1185">Reference proteome</keyword>
<dbReference type="InterPro" id="IPR009359">
    <property type="entry name" value="PaaB"/>
</dbReference>